<feature type="compositionally biased region" description="Polar residues" evidence="1">
    <location>
        <begin position="72"/>
        <end position="90"/>
    </location>
</feature>
<protein>
    <submittedName>
        <fullName evidence="2">Uncharacterized protein</fullName>
    </submittedName>
</protein>
<evidence type="ECO:0000313" key="2">
    <source>
        <dbReference type="EMBL" id="KAK4349056.1"/>
    </source>
</evidence>
<proteinExistence type="predicted"/>
<dbReference type="PANTHER" id="PTHR33701:SF2">
    <property type="entry name" value="TRANSMEMBRANE PROTEIN"/>
    <property type="match status" value="1"/>
</dbReference>
<accession>A0AAE1RDB3</accession>
<sequence length="172" mass="19451">MEEEEDSVRKVECLRGRLLAERVASRNAKEEAHIMGNKFKIHKKLECQESIGSTKSRYENVENNCSEDIENDASQMSTSSQNNENLSAKSSEFDFSKSDANSLNSSVEEEEKNGGNQVDFEEDNPLALVPMDLPKTKQTIDPIVVREVLDALRHAKEKIQTQMQRSQMIKAS</sequence>
<evidence type="ECO:0000256" key="1">
    <source>
        <dbReference type="SAM" id="MobiDB-lite"/>
    </source>
</evidence>
<dbReference type="EMBL" id="JAVYJV010000017">
    <property type="protein sequence ID" value="KAK4349056.1"/>
    <property type="molecule type" value="Genomic_DNA"/>
</dbReference>
<organism evidence="2 3">
    <name type="scientific">Anisodus tanguticus</name>
    <dbReference type="NCBI Taxonomy" id="243964"/>
    <lineage>
        <taxon>Eukaryota</taxon>
        <taxon>Viridiplantae</taxon>
        <taxon>Streptophyta</taxon>
        <taxon>Embryophyta</taxon>
        <taxon>Tracheophyta</taxon>
        <taxon>Spermatophyta</taxon>
        <taxon>Magnoliopsida</taxon>
        <taxon>eudicotyledons</taxon>
        <taxon>Gunneridae</taxon>
        <taxon>Pentapetalae</taxon>
        <taxon>asterids</taxon>
        <taxon>lamiids</taxon>
        <taxon>Solanales</taxon>
        <taxon>Solanaceae</taxon>
        <taxon>Solanoideae</taxon>
        <taxon>Hyoscyameae</taxon>
        <taxon>Anisodus</taxon>
    </lineage>
</organism>
<feature type="compositionally biased region" description="Polar residues" evidence="1">
    <location>
        <begin position="52"/>
        <end position="64"/>
    </location>
</feature>
<comment type="caution">
    <text evidence="2">The sequence shown here is derived from an EMBL/GenBank/DDBJ whole genome shotgun (WGS) entry which is preliminary data.</text>
</comment>
<dbReference type="PANTHER" id="PTHR33701">
    <property type="entry name" value="TRANSMEMBRANE PROTEIN"/>
    <property type="match status" value="1"/>
</dbReference>
<dbReference type="AlphaFoldDB" id="A0AAE1RDB3"/>
<evidence type="ECO:0000313" key="3">
    <source>
        <dbReference type="Proteomes" id="UP001291623"/>
    </source>
</evidence>
<keyword evidence="3" id="KW-1185">Reference proteome</keyword>
<name>A0AAE1RDB3_9SOLA</name>
<gene>
    <name evidence="2" type="ORF">RND71_031811</name>
</gene>
<dbReference type="Proteomes" id="UP001291623">
    <property type="component" value="Unassembled WGS sequence"/>
</dbReference>
<reference evidence="2" key="1">
    <citation type="submission" date="2023-12" db="EMBL/GenBank/DDBJ databases">
        <title>Genome assembly of Anisodus tanguticus.</title>
        <authorList>
            <person name="Wang Y.-J."/>
        </authorList>
    </citation>
    <scope>NUCLEOTIDE SEQUENCE</scope>
    <source>
        <strain evidence="2">KB-2021</strain>
        <tissue evidence="2">Leaf</tissue>
    </source>
</reference>
<feature type="region of interest" description="Disordered" evidence="1">
    <location>
        <begin position="52"/>
        <end position="122"/>
    </location>
</feature>